<comment type="similarity">
    <text evidence="5">Belongs to the L2HGDH family.</text>
</comment>
<comment type="cofactor">
    <cofactor evidence="1">
        <name>FAD</name>
        <dbReference type="ChEBI" id="CHEBI:57692"/>
    </cofactor>
</comment>
<dbReference type="InterPro" id="IPR006076">
    <property type="entry name" value="FAD-dep_OxRdtase"/>
</dbReference>
<evidence type="ECO:0000313" key="7">
    <source>
        <dbReference type="EMBL" id="QIN79948.1"/>
    </source>
</evidence>
<reference evidence="7 8" key="1">
    <citation type="submission" date="2019-10" db="EMBL/GenBank/DDBJ databases">
        <title>Rubrobacter sp nov SCSIO 52915 isolated from a deep-sea sediment in the South China Sea.</title>
        <authorList>
            <person name="Chen R.W."/>
        </authorList>
    </citation>
    <scope>NUCLEOTIDE SEQUENCE [LARGE SCALE GENOMIC DNA]</scope>
    <source>
        <strain evidence="7 8">SCSIO 52915</strain>
    </source>
</reference>
<sequence>MHDFAVIGGGIVGLSTARALLRRHPGAGVVVLEKEGSWARHQTGHNSGVIHSGVYYKPGSLKARFCREGASALVEYCRQHGIAHEICGKVIVATERREVPLLENLHERGRENGLAVEKIGPGELGEIEPHAAGVAALRVPETGIVDYVGVARAFADEIAEAGGELRAGTRVTGISERDGAVEIGTSRGTVRARTLVNCAGLYSDQIAAMSGVAPPAKIVPFRGEYYELARERRSLVRGLIYPVPNPAFPFLGVHFTRMVEGGVEAGPNAVLGLAREGYRKTDVNPQELAEILGYGAFWRLAAKNWWTGAGEVFRSLSKGAFVRSLRKLVPEVREGDLVPAEAGVRAQALKADGSLVDDFLIVEGERSVHVLNAPSPAATACLPIGESVAERAAEKATKRPTGRRS</sequence>
<evidence type="ECO:0000313" key="8">
    <source>
        <dbReference type="Proteomes" id="UP000502706"/>
    </source>
</evidence>
<evidence type="ECO:0000256" key="1">
    <source>
        <dbReference type="ARBA" id="ARBA00001974"/>
    </source>
</evidence>
<feature type="domain" description="FAD dependent oxidoreductase" evidence="6">
    <location>
        <begin position="3"/>
        <end position="391"/>
    </location>
</feature>
<dbReference type="InterPro" id="IPR036188">
    <property type="entry name" value="FAD/NAD-bd_sf"/>
</dbReference>
<dbReference type="Pfam" id="PF01266">
    <property type="entry name" value="DAO"/>
    <property type="match status" value="1"/>
</dbReference>
<dbReference type="Gene3D" id="3.30.9.10">
    <property type="entry name" value="D-Amino Acid Oxidase, subunit A, domain 2"/>
    <property type="match status" value="1"/>
</dbReference>
<evidence type="ECO:0000259" key="6">
    <source>
        <dbReference type="Pfam" id="PF01266"/>
    </source>
</evidence>
<dbReference type="PANTHER" id="PTHR43104">
    <property type="entry name" value="L-2-HYDROXYGLUTARATE DEHYDROGENASE, MITOCHONDRIAL"/>
    <property type="match status" value="1"/>
</dbReference>
<dbReference type="Proteomes" id="UP000502706">
    <property type="component" value="Chromosome"/>
</dbReference>
<evidence type="ECO:0000256" key="4">
    <source>
        <dbReference type="ARBA" id="ARBA00023002"/>
    </source>
</evidence>
<dbReference type="EC" id="1.1.3.-" evidence="7"/>
<keyword evidence="8" id="KW-1185">Reference proteome</keyword>
<dbReference type="NCBIfam" id="NF008726">
    <property type="entry name" value="PRK11728.1"/>
    <property type="match status" value="1"/>
</dbReference>
<keyword evidence="2" id="KW-0285">Flavoprotein</keyword>
<keyword evidence="4 7" id="KW-0560">Oxidoreductase</keyword>
<dbReference type="KEGG" id="rmar:GBA65_17040"/>
<dbReference type="PANTHER" id="PTHR43104:SF2">
    <property type="entry name" value="L-2-HYDROXYGLUTARATE DEHYDROGENASE, MITOCHONDRIAL"/>
    <property type="match status" value="1"/>
</dbReference>
<proteinExistence type="inferred from homology"/>
<keyword evidence="3" id="KW-0274">FAD</keyword>
<protein>
    <submittedName>
        <fullName evidence="7">L-2-hydroxyglutarate oxidase</fullName>
        <ecNumber evidence="7">1.1.3.-</ecNumber>
    </submittedName>
</protein>
<organism evidence="7 8">
    <name type="scientific">Rubrobacter marinus</name>
    <dbReference type="NCBI Taxonomy" id="2653852"/>
    <lineage>
        <taxon>Bacteria</taxon>
        <taxon>Bacillati</taxon>
        <taxon>Actinomycetota</taxon>
        <taxon>Rubrobacteria</taxon>
        <taxon>Rubrobacterales</taxon>
        <taxon>Rubrobacteraceae</taxon>
        <taxon>Rubrobacter</taxon>
    </lineage>
</organism>
<dbReference type="EMBL" id="CP045121">
    <property type="protein sequence ID" value="QIN79948.1"/>
    <property type="molecule type" value="Genomic_DNA"/>
</dbReference>
<accession>A0A6G8Q0J1</accession>
<dbReference type="AlphaFoldDB" id="A0A6G8Q0J1"/>
<gene>
    <name evidence="7" type="primary">lhgO</name>
    <name evidence="7" type="ORF">GBA65_17040</name>
</gene>
<dbReference type="GO" id="GO:0005737">
    <property type="term" value="C:cytoplasm"/>
    <property type="evidence" value="ECO:0007669"/>
    <property type="project" value="TreeGrafter"/>
</dbReference>
<evidence type="ECO:0000256" key="2">
    <source>
        <dbReference type="ARBA" id="ARBA00022630"/>
    </source>
</evidence>
<dbReference type="GO" id="GO:0047545">
    <property type="term" value="F:(S)-2-hydroxyglutarate dehydrogenase activity"/>
    <property type="evidence" value="ECO:0007669"/>
    <property type="project" value="TreeGrafter"/>
</dbReference>
<dbReference type="SUPFAM" id="SSF51905">
    <property type="entry name" value="FAD/NAD(P)-binding domain"/>
    <property type="match status" value="1"/>
</dbReference>
<evidence type="ECO:0000256" key="5">
    <source>
        <dbReference type="ARBA" id="ARBA00037941"/>
    </source>
</evidence>
<name>A0A6G8Q0J1_9ACTN</name>
<evidence type="ECO:0000256" key="3">
    <source>
        <dbReference type="ARBA" id="ARBA00022827"/>
    </source>
</evidence>
<dbReference type="RefSeq" id="WP_166397622.1">
    <property type="nucleotide sequence ID" value="NZ_CP045121.1"/>
</dbReference>
<dbReference type="Gene3D" id="3.50.50.60">
    <property type="entry name" value="FAD/NAD(P)-binding domain"/>
    <property type="match status" value="1"/>
</dbReference>